<dbReference type="AlphaFoldDB" id="A0A418QYJ6"/>
<comment type="caution">
    <text evidence="2">The sequence shown here is derived from an EMBL/GenBank/DDBJ whole genome shotgun (WGS) entry which is preliminary data.</text>
</comment>
<evidence type="ECO:0000259" key="1">
    <source>
        <dbReference type="Pfam" id="PF01526"/>
    </source>
</evidence>
<dbReference type="GO" id="GO:0004803">
    <property type="term" value="F:transposase activity"/>
    <property type="evidence" value="ECO:0007669"/>
    <property type="project" value="InterPro"/>
</dbReference>
<gene>
    <name evidence="2" type="ORF">D0T11_10305</name>
</gene>
<feature type="domain" description="Tn3 transposase DDE" evidence="1">
    <location>
        <begin position="3"/>
        <end position="92"/>
    </location>
</feature>
<dbReference type="Proteomes" id="UP000284250">
    <property type="component" value="Unassembled WGS sequence"/>
</dbReference>
<evidence type="ECO:0000313" key="3">
    <source>
        <dbReference type="Proteomes" id="UP000284250"/>
    </source>
</evidence>
<name>A0A418QYJ6_9BACT</name>
<accession>A0A418QYJ6</accession>
<reference evidence="2 3" key="1">
    <citation type="submission" date="2019-01" db="EMBL/GenBank/DDBJ databases">
        <title>Hymenobacter humicola sp. nov., isolated from soils in Antarctica.</title>
        <authorList>
            <person name="Sedlacek I."/>
            <person name="Holochova P."/>
            <person name="Kralova S."/>
            <person name="Pantucek R."/>
            <person name="Stankova E."/>
            <person name="Vrbovska V."/>
            <person name="Kristofova L."/>
            <person name="Svec P."/>
            <person name="Busse H.-J."/>
        </authorList>
    </citation>
    <scope>NUCLEOTIDE SEQUENCE [LARGE SCALE GENOMIC DNA]</scope>
    <source>
        <strain evidence="2 3">CCM 8852</strain>
    </source>
</reference>
<keyword evidence="3" id="KW-1185">Reference proteome</keyword>
<protein>
    <recommendedName>
        <fullName evidence="1">Tn3 transposase DDE domain-containing protein</fullName>
    </recommendedName>
</protein>
<proteinExistence type="predicted"/>
<dbReference type="EMBL" id="QYCN01000013">
    <property type="protein sequence ID" value="RIY10235.1"/>
    <property type="molecule type" value="Genomic_DNA"/>
</dbReference>
<dbReference type="InterPro" id="IPR002513">
    <property type="entry name" value="Tn3_Tnp_DDE_dom"/>
</dbReference>
<organism evidence="2 3">
    <name type="scientific">Hymenobacter rubripertinctus</name>
    <dbReference type="NCBI Taxonomy" id="2029981"/>
    <lineage>
        <taxon>Bacteria</taxon>
        <taxon>Pseudomonadati</taxon>
        <taxon>Bacteroidota</taxon>
        <taxon>Cytophagia</taxon>
        <taxon>Cytophagales</taxon>
        <taxon>Hymenobacteraceae</taxon>
        <taxon>Hymenobacter</taxon>
    </lineage>
</organism>
<sequence>MLVQLNCGEGHHALARAVFHGKKGELRQRHREGMEDQLGALGLGINALKQWNTRYLQQALEQWQETGGGLNPDDVARLSALLHEYVNMLGRYDSTLPEAIAAGQLRPLRTLTNCETSLSELAYP</sequence>
<evidence type="ECO:0000313" key="2">
    <source>
        <dbReference type="EMBL" id="RIY10235.1"/>
    </source>
</evidence>
<dbReference type="GO" id="GO:0006313">
    <property type="term" value="P:DNA transposition"/>
    <property type="evidence" value="ECO:0007669"/>
    <property type="project" value="InterPro"/>
</dbReference>
<dbReference type="Pfam" id="PF01526">
    <property type="entry name" value="DDE_Tnp_Tn3"/>
    <property type="match status" value="1"/>
</dbReference>
<dbReference type="OrthoDB" id="887185at2"/>